<keyword evidence="2" id="KW-1185">Reference proteome</keyword>
<name>A0AAP0M754_9ROSI</name>
<sequence length="66" mass="7444">MVRQPIFDRFLMGARTTSAGLLLVSFSSALIDSHRPVFRKQLNHVIHAHFCLQLAIVKNTMGQHAD</sequence>
<organism evidence="1 2">
    <name type="scientific">Citrus x changshan-huyou</name>
    <dbReference type="NCBI Taxonomy" id="2935761"/>
    <lineage>
        <taxon>Eukaryota</taxon>
        <taxon>Viridiplantae</taxon>
        <taxon>Streptophyta</taxon>
        <taxon>Embryophyta</taxon>
        <taxon>Tracheophyta</taxon>
        <taxon>Spermatophyta</taxon>
        <taxon>Magnoliopsida</taxon>
        <taxon>eudicotyledons</taxon>
        <taxon>Gunneridae</taxon>
        <taxon>Pentapetalae</taxon>
        <taxon>rosids</taxon>
        <taxon>malvids</taxon>
        <taxon>Sapindales</taxon>
        <taxon>Rutaceae</taxon>
        <taxon>Aurantioideae</taxon>
        <taxon>Citrus</taxon>
    </lineage>
</organism>
<dbReference type="AlphaFoldDB" id="A0AAP0M754"/>
<reference evidence="1 2" key="1">
    <citation type="submission" date="2024-05" db="EMBL/GenBank/DDBJ databases">
        <title>Haplotype-resolved chromosome-level genome assembly of Huyou (Citrus changshanensis).</title>
        <authorList>
            <person name="Miao C."/>
            <person name="Chen W."/>
            <person name="Wu Y."/>
            <person name="Wang L."/>
            <person name="Zhao S."/>
            <person name="Grierson D."/>
            <person name="Xu C."/>
            <person name="Chen K."/>
        </authorList>
    </citation>
    <scope>NUCLEOTIDE SEQUENCE [LARGE SCALE GENOMIC DNA]</scope>
    <source>
        <strain evidence="1">01-14</strain>
        <tissue evidence="1">Leaf</tissue>
    </source>
</reference>
<evidence type="ECO:0000313" key="1">
    <source>
        <dbReference type="EMBL" id="KAK9198553.1"/>
    </source>
</evidence>
<evidence type="ECO:0000313" key="2">
    <source>
        <dbReference type="Proteomes" id="UP001428341"/>
    </source>
</evidence>
<dbReference type="Proteomes" id="UP001428341">
    <property type="component" value="Unassembled WGS sequence"/>
</dbReference>
<comment type="caution">
    <text evidence="1">The sequence shown here is derived from an EMBL/GenBank/DDBJ whole genome shotgun (WGS) entry which is preliminary data.</text>
</comment>
<gene>
    <name evidence="1" type="ORF">WN944_013738</name>
</gene>
<dbReference type="EMBL" id="JBCGBO010000005">
    <property type="protein sequence ID" value="KAK9198553.1"/>
    <property type="molecule type" value="Genomic_DNA"/>
</dbReference>
<protein>
    <submittedName>
        <fullName evidence="1">Uncharacterized protein</fullName>
    </submittedName>
</protein>
<proteinExistence type="predicted"/>
<accession>A0AAP0M754</accession>